<keyword evidence="8" id="KW-1185">Reference proteome</keyword>
<reference evidence="7" key="2">
    <citation type="submission" date="2021-08" db="EMBL/GenBank/DDBJ databases">
        <authorList>
            <person name="Tani A."/>
            <person name="Ola A."/>
            <person name="Ogura Y."/>
            <person name="Katsura K."/>
            <person name="Hayashi T."/>
        </authorList>
    </citation>
    <scope>NUCLEOTIDE SEQUENCE</scope>
    <source>
        <strain evidence="7">NBRC 103626</strain>
    </source>
</reference>
<dbReference type="InterPro" id="IPR006118">
    <property type="entry name" value="Recombinase_CS"/>
</dbReference>
<dbReference type="Gene3D" id="3.40.50.1390">
    <property type="entry name" value="Resolvase, N-terminal catalytic domain"/>
    <property type="match status" value="1"/>
</dbReference>
<dbReference type="AlphaFoldDB" id="A0AA37HPQ5"/>
<dbReference type="InterPro" id="IPR011109">
    <property type="entry name" value="DNA_bind_recombinase_dom"/>
</dbReference>
<dbReference type="GO" id="GO:0015074">
    <property type="term" value="P:DNA integration"/>
    <property type="evidence" value="ECO:0007669"/>
    <property type="project" value="UniProtKB-KW"/>
</dbReference>
<proteinExistence type="predicted"/>
<dbReference type="Pfam" id="PF07508">
    <property type="entry name" value="Recombinase"/>
    <property type="match status" value="1"/>
</dbReference>
<dbReference type="Proteomes" id="UP001055108">
    <property type="component" value="Unassembled WGS sequence"/>
</dbReference>
<dbReference type="GO" id="GO:0003677">
    <property type="term" value="F:DNA binding"/>
    <property type="evidence" value="ECO:0007669"/>
    <property type="project" value="UniProtKB-KW"/>
</dbReference>
<accession>A0AA37HPQ5</accession>
<dbReference type="PROSITE" id="PS51736">
    <property type="entry name" value="RECOMBINASES_3"/>
    <property type="match status" value="1"/>
</dbReference>
<dbReference type="SUPFAM" id="SSF53041">
    <property type="entry name" value="Resolvase-like"/>
    <property type="match status" value="1"/>
</dbReference>
<evidence type="ECO:0000313" key="7">
    <source>
        <dbReference type="EMBL" id="GJD79370.1"/>
    </source>
</evidence>
<dbReference type="CDD" id="cd00338">
    <property type="entry name" value="Ser_Recombinase"/>
    <property type="match status" value="1"/>
</dbReference>
<name>A0AA37HPQ5_9HYPH</name>
<dbReference type="EMBL" id="BPQM01000061">
    <property type="protein sequence ID" value="GJD79370.1"/>
    <property type="molecule type" value="Genomic_DNA"/>
</dbReference>
<evidence type="ECO:0000256" key="1">
    <source>
        <dbReference type="ARBA" id="ARBA00022908"/>
    </source>
</evidence>
<evidence type="ECO:0000259" key="6">
    <source>
        <dbReference type="PROSITE" id="PS51736"/>
    </source>
</evidence>
<dbReference type="RefSeq" id="WP_238303359.1">
    <property type="nucleotide sequence ID" value="NZ_BPQM01000061.1"/>
</dbReference>
<feature type="domain" description="Resolvase/invertase-type recombinase catalytic" evidence="6">
    <location>
        <begin position="4"/>
        <end position="140"/>
    </location>
</feature>
<dbReference type="SMART" id="SM00857">
    <property type="entry name" value="Resolvase"/>
    <property type="match status" value="1"/>
</dbReference>
<evidence type="ECO:0000256" key="5">
    <source>
        <dbReference type="PROSITE-ProRule" id="PRU10137"/>
    </source>
</evidence>
<keyword evidence="2" id="KW-0238">DNA-binding</keyword>
<dbReference type="InterPro" id="IPR036162">
    <property type="entry name" value="Resolvase-like_N_sf"/>
</dbReference>
<evidence type="ECO:0000313" key="8">
    <source>
        <dbReference type="Proteomes" id="UP001055108"/>
    </source>
</evidence>
<keyword evidence="1" id="KW-0229">DNA integration</keyword>
<evidence type="ECO:0000256" key="2">
    <source>
        <dbReference type="ARBA" id="ARBA00023125"/>
    </source>
</evidence>
<feature type="active site" description="O-(5'-phospho-DNA)-serine intermediate" evidence="4 5">
    <location>
        <position position="12"/>
    </location>
</feature>
<evidence type="ECO:0000256" key="4">
    <source>
        <dbReference type="PIRSR" id="PIRSR606118-50"/>
    </source>
</evidence>
<dbReference type="PANTHER" id="PTHR30461">
    <property type="entry name" value="DNA-INVERTASE FROM LAMBDOID PROPHAGE"/>
    <property type="match status" value="1"/>
</dbReference>
<organism evidence="7 8">
    <name type="scientific">Methylobacterium gregans</name>
    <dbReference type="NCBI Taxonomy" id="374424"/>
    <lineage>
        <taxon>Bacteria</taxon>
        <taxon>Pseudomonadati</taxon>
        <taxon>Pseudomonadota</taxon>
        <taxon>Alphaproteobacteria</taxon>
        <taxon>Hyphomicrobiales</taxon>
        <taxon>Methylobacteriaceae</taxon>
        <taxon>Methylobacterium</taxon>
    </lineage>
</organism>
<dbReference type="InterPro" id="IPR006119">
    <property type="entry name" value="Resolv_N"/>
</dbReference>
<protein>
    <recommendedName>
        <fullName evidence="6">Resolvase/invertase-type recombinase catalytic domain-containing protein</fullName>
    </recommendedName>
</protein>
<keyword evidence="3" id="KW-0233">DNA recombination</keyword>
<dbReference type="InterPro" id="IPR050639">
    <property type="entry name" value="SSR_resolvase"/>
</dbReference>
<evidence type="ECO:0000256" key="3">
    <source>
        <dbReference type="ARBA" id="ARBA00023172"/>
    </source>
</evidence>
<dbReference type="PROSITE" id="PS00397">
    <property type="entry name" value="RECOMBINASES_1"/>
    <property type="match status" value="1"/>
</dbReference>
<dbReference type="GO" id="GO:0000150">
    <property type="term" value="F:DNA strand exchange activity"/>
    <property type="evidence" value="ECO:0007669"/>
    <property type="project" value="InterPro"/>
</dbReference>
<dbReference type="PANTHER" id="PTHR30461:SF2">
    <property type="entry name" value="SERINE RECOMBINASE PINE-RELATED"/>
    <property type="match status" value="1"/>
</dbReference>
<gene>
    <name evidence="7" type="ORF">NBEOAGPD_2596</name>
</gene>
<dbReference type="Pfam" id="PF00239">
    <property type="entry name" value="Resolvase"/>
    <property type="match status" value="1"/>
</dbReference>
<comment type="caution">
    <text evidence="7">The sequence shown here is derived from an EMBL/GenBank/DDBJ whole genome shotgun (WGS) entry which is preliminary data.</text>
</comment>
<sequence>MAGAYVSYLRVSTDRQGRSGLGLEAQRRAVTDYLDGGRWTLISELVEIESGARNDRPRLAEALALCRLHGATLLIAKLDRLSRDAHFLLGLQKAGVRFVASDMPEANEMVVGIMAVVAQAERKMISTRTRAALAAVKARGKTLGNPANLTNQATGRERSATVRIEIADRRAADLAPIVASIRQAGAISLRQIAARLNERAIPTARGGAWSAAQVQHLIARIEQASR</sequence>
<reference evidence="7" key="1">
    <citation type="journal article" date="2016" name="Front. Microbiol.">
        <title>Genome Sequence of the Piezophilic, Mesophilic Sulfate-Reducing Bacterium Desulfovibrio indicus J2T.</title>
        <authorList>
            <person name="Cao J."/>
            <person name="Maignien L."/>
            <person name="Shao Z."/>
            <person name="Alain K."/>
            <person name="Jebbar M."/>
        </authorList>
    </citation>
    <scope>NUCLEOTIDE SEQUENCE</scope>
    <source>
        <strain evidence="7">NBRC 103626</strain>
    </source>
</reference>